<dbReference type="UniPathway" id="UPA00934"/>
<evidence type="ECO:0000256" key="4">
    <source>
        <dbReference type="ARBA" id="ARBA00022912"/>
    </source>
</evidence>
<comment type="similarity">
    <text evidence="1">Belongs to the metallo-dependent hydrolases superfamily. CpsB/CapC family.</text>
</comment>
<organism evidence="6 7">
    <name type="scientific">Alicyclobacillus ferrooxydans</name>
    <dbReference type="NCBI Taxonomy" id="471514"/>
    <lineage>
        <taxon>Bacteria</taxon>
        <taxon>Bacillati</taxon>
        <taxon>Bacillota</taxon>
        <taxon>Bacilli</taxon>
        <taxon>Bacillales</taxon>
        <taxon>Alicyclobacillaceae</taxon>
        <taxon>Alicyclobacillus</taxon>
    </lineage>
</organism>
<protein>
    <recommendedName>
        <fullName evidence="2">protein-tyrosine-phosphatase</fullName>
        <ecNumber evidence="2">3.1.3.48</ecNumber>
    </recommendedName>
</protein>
<comment type="caution">
    <text evidence="6">The sequence shown here is derived from an EMBL/GenBank/DDBJ whole genome shotgun (WGS) entry which is preliminary data.</text>
</comment>
<dbReference type="Gene3D" id="3.20.20.140">
    <property type="entry name" value="Metal-dependent hydrolases"/>
    <property type="match status" value="1"/>
</dbReference>
<gene>
    <name evidence="6" type="ORF">AN477_20620</name>
</gene>
<reference evidence="6 7" key="1">
    <citation type="submission" date="2015-09" db="EMBL/GenBank/DDBJ databases">
        <title>Draft genome sequence of Alicyclobacillus ferrooxydans DSM 22381.</title>
        <authorList>
            <person name="Hemp J."/>
        </authorList>
    </citation>
    <scope>NUCLEOTIDE SEQUENCE [LARGE SCALE GENOMIC DNA]</scope>
    <source>
        <strain evidence="6 7">TC-34</strain>
    </source>
</reference>
<dbReference type="STRING" id="471514.AN477_20620"/>
<evidence type="ECO:0000256" key="1">
    <source>
        <dbReference type="ARBA" id="ARBA00005750"/>
    </source>
</evidence>
<evidence type="ECO:0000256" key="5">
    <source>
        <dbReference type="ARBA" id="ARBA00051722"/>
    </source>
</evidence>
<evidence type="ECO:0000313" key="7">
    <source>
        <dbReference type="Proteomes" id="UP000050482"/>
    </source>
</evidence>
<dbReference type="EC" id="3.1.3.48" evidence="2"/>
<dbReference type="SUPFAM" id="SSF51556">
    <property type="entry name" value="Metallo-dependent hydrolases"/>
    <property type="match status" value="1"/>
</dbReference>
<dbReference type="InterPro" id="IPR032466">
    <property type="entry name" value="Metal_Hydrolase"/>
</dbReference>
<keyword evidence="3" id="KW-0378">Hydrolase</keyword>
<keyword evidence="7" id="KW-1185">Reference proteome</keyword>
<evidence type="ECO:0000256" key="2">
    <source>
        <dbReference type="ARBA" id="ARBA00013064"/>
    </source>
</evidence>
<comment type="catalytic activity">
    <reaction evidence="5">
        <text>O-phospho-L-tyrosyl-[protein] + H2O = L-tyrosyl-[protein] + phosphate</text>
        <dbReference type="Rhea" id="RHEA:10684"/>
        <dbReference type="Rhea" id="RHEA-COMP:10136"/>
        <dbReference type="Rhea" id="RHEA-COMP:20101"/>
        <dbReference type="ChEBI" id="CHEBI:15377"/>
        <dbReference type="ChEBI" id="CHEBI:43474"/>
        <dbReference type="ChEBI" id="CHEBI:46858"/>
        <dbReference type="ChEBI" id="CHEBI:61978"/>
        <dbReference type="EC" id="3.1.3.48"/>
    </reaction>
</comment>
<dbReference type="Proteomes" id="UP000050482">
    <property type="component" value="Unassembled WGS sequence"/>
</dbReference>
<sequence>MTDFGDIITDIHTHVLPGVDDGPTSLEDAVRLIQAHHEAGTDRVFCTSHLGSPHFDNTSKALSLAFSSLFTRISGSSNNSVPGNYIHYVNKQINDWANEHISNLASDLVSDLVIPNQDTPGQAGRSDEAAPALADADEKTLTIAMGAEMRVNQQLTDLLLRDEVTALGNTSYVLLEYPNSQLNERMLDVVHELHVRGYRTIMAHPERSIIIQKDPAWVDTLLEAGLLLQLTAQCLEKTPSARTHPADRLAWHILERGAAAVIASDAHDPHYRPPGLLKAYETISERLGSEVSDALIANANAIWDNQPISAVAVPKRKRGLFGKLL</sequence>
<dbReference type="PANTHER" id="PTHR39181">
    <property type="entry name" value="TYROSINE-PROTEIN PHOSPHATASE YWQE"/>
    <property type="match status" value="1"/>
</dbReference>
<dbReference type="EMBL" id="LJCO01000092">
    <property type="protein sequence ID" value="KPV41584.1"/>
    <property type="molecule type" value="Genomic_DNA"/>
</dbReference>
<dbReference type="GO" id="GO:0030145">
    <property type="term" value="F:manganese ion binding"/>
    <property type="evidence" value="ECO:0007669"/>
    <property type="project" value="InterPro"/>
</dbReference>
<accession>A0A0P9CXJ6</accession>
<dbReference type="GO" id="GO:0045227">
    <property type="term" value="P:capsule polysaccharide biosynthetic process"/>
    <property type="evidence" value="ECO:0007669"/>
    <property type="project" value="UniProtKB-UniPathway"/>
</dbReference>
<evidence type="ECO:0000256" key="3">
    <source>
        <dbReference type="ARBA" id="ARBA00022801"/>
    </source>
</evidence>
<dbReference type="PANTHER" id="PTHR39181:SF1">
    <property type="entry name" value="TYROSINE-PROTEIN PHOSPHATASE YWQE"/>
    <property type="match status" value="1"/>
</dbReference>
<dbReference type="Pfam" id="PF19567">
    <property type="entry name" value="CpsB_CapC"/>
    <property type="match status" value="2"/>
</dbReference>
<dbReference type="RefSeq" id="WP_054971075.1">
    <property type="nucleotide sequence ID" value="NZ_LJCO01000092.1"/>
</dbReference>
<dbReference type="InterPro" id="IPR016667">
    <property type="entry name" value="Caps_polysacc_synth_CpsB/CapC"/>
</dbReference>
<name>A0A0P9CXJ6_9BACL</name>
<dbReference type="PATRIC" id="fig|471514.4.peg.4411"/>
<dbReference type="AlphaFoldDB" id="A0A0P9CXJ6"/>
<keyword evidence="4" id="KW-0904">Protein phosphatase</keyword>
<proteinExistence type="inferred from homology"/>
<dbReference type="GO" id="GO:0004725">
    <property type="term" value="F:protein tyrosine phosphatase activity"/>
    <property type="evidence" value="ECO:0007669"/>
    <property type="project" value="UniProtKB-EC"/>
</dbReference>
<dbReference type="OrthoDB" id="9788539at2"/>
<evidence type="ECO:0000313" key="6">
    <source>
        <dbReference type="EMBL" id="KPV41584.1"/>
    </source>
</evidence>